<gene>
    <name evidence="6" type="ORF">LA76x_3327</name>
</gene>
<feature type="domain" description="OmpR/PhoB-type" evidence="5">
    <location>
        <begin position="13"/>
        <end position="109"/>
    </location>
</feature>
<dbReference type="PROSITE" id="PS51755">
    <property type="entry name" value="OMPR_PHOB"/>
    <property type="match status" value="1"/>
</dbReference>
<evidence type="ECO:0000256" key="2">
    <source>
        <dbReference type="PROSITE-ProRule" id="PRU01091"/>
    </source>
</evidence>
<dbReference type="GO" id="GO:0003677">
    <property type="term" value="F:DNA binding"/>
    <property type="evidence" value="ECO:0007669"/>
    <property type="project" value="UniProtKB-UniRule"/>
</dbReference>
<accession>A0A0S2DXU4</accession>
<sequence length="979" mass="106692">MTDTRTPPWPPDSRYLRTGDLVIDLRYRRVCCDGVEVELPQRLFDLLVLLMAEPHTLHGRAELFARLWPGLVVEDANLSQNMWLLRKALGEPRKAWIRTVAKGGYVFEPPGPIEWFAELPAPAEPAAAVAASADTGDSVELPDAVEARPAEESRAPTTVAAIEPGPTPESAIRRSTSAAPRWKRWARPLAWAAAVLAIVAIAGSLLWLRDPTSADTSAGARPLTVALIEVEDRANAARWPVKLLREWLRWKLGSLPEVTLLTEADLAADAETSSPTVVFLSSGTATGDASQVVIRARFHERGEEQRLEVKGPLSQAPALVDTLSHRVMAKLVPARADTWPALALDAAAARRYADAVEAIDRRDWMAAAAISNEVVRQAPNFALARMQLARARSRLAQASSAVEQMQIAIESARPVPAEVGESMRAEALAMDPQRHQQAREAYAKLVARYPEQSNYALQYAQLLSQTGELQQALKRLSAPEWERKPMGTRVTRLLLISEIHQLMGDPERMREYARRAERITREAGAGWELEHGNALLMIAVADTMQYKERADVGQYEQAAKRLEAAGNRTRALYARFLGETTAAPGEDSAARMQTLLAQARAGGYRRLEIDILARAAGQHYNAGDWPGYRKLLEEALMVTRDSGDVLIGNRLAMALLVEDIVGARLDSADERLRQLRKAGLQGRWEIDLAHFDAALSSIHGRYEYAVAVLDGAERALAKLPPGDAGESRARIGCLRAEARLPLGDLQGARSDWLRCSASEQQSNQVSPLVGRARTEWLGGDKEAAAELLGRAQTVLAGLGDSPVASEAAVEIATLLTRTGALAESDRLYQRALPLLRAAQYQWLVASAETGLAENAAARGEWDASRRLSADARAKIPADAWPLISRLSLLDIVAALAADDRPRAAALASELHAKAQRNGDRLTQMELHSLMPYGVVAGDCSRAHRDSMTASTGMRGASLLWSKPKSQQLAAEPALDTLSP</sequence>
<dbReference type="InterPro" id="IPR016032">
    <property type="entry name" value="Sig_transdc_resp-reg_C-effctor"/>
</dbReference>
<dbReference type="KEGG" id="laq:GLA29479_2360"/>
<keyword evidence="1 2" id="KW-0238">DNA-binding</keyword>
<feature type="transmembrane region" description="Helical" evidence="4">
    <location>
        <begin position="189"/>
        <end position="208"/>
    </location>
</feature>
<keyword evidence="7" id="KW-1185">Reference proteome</keyword>
<dbReference type="InterPro" id="IPR011990">
    <property type="entry name" value="TPR-like_helical_dom_sf"/>
</dbReference>
<dbReference type="InterPro" id="IPR036388">
    <property type="entry name" value="WH-like_DNA-bd_sf"/>
</dbReference>
<evidence type="ECO:0000256" key="1">
    <source>
        <dbReference type="ARBA" id="ARBA00023125"/>
    </source>
</evidence>
<dbReference type="PATRIC" id="fig|84531.7.peg.2312"/>
<keyword evidence="4" id="KW-1133">Transmembrane helix</keyword>
<dbReference type="CDD" id="cd00383">
    <property type="entry name" value="trans_reg_C"/>
    <property type="match status" value="1"/>
</dbReference>
<evidence type="ECO:0000313" key="7">
    <source>
        <dbReference type="Proteomes" id="UP000060787"/>
    </source>
</evidence>
<dbReference type="KEGG" id="lab:LA76x_3327"/>
<keyword evidence="4" id="KW-0472">Membrane</keyword>
<feature type="region of interest" description="Disordered" evidence="3">
    <location>
        <begin position="147"/>
        <end position="175"/>
    </location>
</feature>
<keyword evidence="4" id="KW-0812">Transmembrane</keyword>
<dbReference type="InterPro" id="IPR001867">
    <property type="entry name" value="OmpR/PhoB-type_DNA-bd"/>
</dbReference>
<dbReference type="Proteomes" id="UP000060787">
    <property type="component" value="Chromosome"/>
</dbReference>
<dbReference type="SUPFAM" id="SSF48452">
    <property type="entry name" value="TPR-like"/>
    <property type="match status" value="2"/>
</dbReference>
<dbReference type="GO" id="GO:0006355">
    <property type="term" value="P:regulation of DNA-templated transcription"/>
    <property type="evidence" value="ECO:0007669"/>
    <property type="project" value="InterPro"/>
</dbReference>
<evidence type="ECO:0000256" key="3">
    <source>
        <dbReference type="SAM" id="MobiDB-lite"/>
    </source>
</evidence>
<dbReference type="AlphaFoldDB" id="A0A0S2DXU4"/>
<dbReference type="Gene3D" id="1.25.40.10">
    <property type="entry name" value="Tetratricopeptide repeat domain"/>
    <property type="match status" value="2"/>
</dbReference>
<dbReference type="STRING" id="84531.LA76x_3327"/>
<evidence type="ECO:0000256" key="4">
    <source>
        <dbReference type="SAM" id="Phobius"/>
    </source>
</evidence>
<proteinExistence type="predicted"/>
<feature type="DNA-binding region" description="OmpR/PhoB-type" evidence="2">
    <location>
        <begin position="13"/>
        <end position="109"/>
    </location>
</feature>
<protein>
    <submittedName>
        <fullName evidence="6">Transcriptional regulatory, C terminal family protein</fullName>
    </submittedName>
</protein>
<dbReference type="Gene3D" id="1.10.10.10">
    <property type="entry name" value="Winged helix-like DNA-binding domain superfamily/Winged helix DNA-binding domain"/>
    <property type="match status" value="1"/>
</dbReference>
<evidence type="ECO:0000313" key="6">
    <source>
        <dbReference type="EMBL" id="ALN81453.1"/>
    </source>
</evidence>
<dbReference type="SUPFAM" id="SSF46894">
    <property type="entry name" value="C-terminal effector domain of the bipartite response regulators"/>
    <property type="match status" value="1"/>
</dbReference>
<dbReference type="OrthoDB" id="1971692at2"/>
<reference evidence="6 7" key="1">
    <citation type="journal article" date="2015" name="BMC Genomics">
        <title>Comparative genomics and metabolic profiling of the genus Lysobacter.</title>
        <authorList>
            <person name="de Bruijn I."/>
            <person name="Cheng X."/>
            <person name="de Jager V."/>
            <person name="Exposito R.G."/>
            <person name="Watrous J."/>
            <person name="Patel N."/>
            <person name="Postma J."/>
            <person name="Dorrestein P.C."/>
            <person name="Kobayashi D."/>
            <person name="Raaijmakers J.M."/>
        </authorList>
    </citation>
    <scope>NUCLEOTIDE SEQUENCE [LARGE SCALE GENOMIC DNA]</scope>
    <source>
        <strain evidence="6 7">76</strain>
    </source>
</reference>
<dbReference type="EMBL" id="CP011129">
    <property type="protein sequence ID" value="ALN81453.1"/>
    <property type="molecule type" value="Genomic_DNA"/>
</dbReference>
<dbReference type="GO" id="GO:0000160">
    <property type="term" value="P:phosphorelay signal transduction system"/>
    <property type="evidence" value="ECO:0007669"/>
    <property type="project" value="InterPro"/>
</dbReference>
<organism evidence="6 7">
    <name type="scientific">Lysobacter antibioticus</name>
    <dbReference type="NCBI Taxonomy" id="84531"/>
    <lineage>
        <taxon>Bacteria</taxon>
        <taxon>Pseudomonadati</taxon>
        <taxon>Pseudomonadota</taxon>
        <taxon>Gammaproteobacteria</taxon>
        <taxon>Lysobacterales</taxon>
        <taxon>Lysobacteraceae</taxon>
        <taxon>Lysobacter</taxon>
    </lineage>
</organism>
<name>A0A0S2DXU4_LYSAN</name>
<dbReference type="RefSeq" id="WP_057918502.1">
    <property type="nucleotide sequence ID" value="NZ_CP011129.1"/>
</dbReference>
<dbReference type="Pfam" id="PF00486">
    <property type="entry name" value="Trans_reg_C"/>
    <property type="match status" value="1"/>
</dbReference>
<dbReference type="SMART" id="SM00862">
    <property type="entry name" value="Trans_reg_C"/>
    <property type="match status" value="1"/>
</dbReference>
<evidence type="ECO:0000259" key="5">
    <source>
        <dbReference type="PROSITE" id="PS51755"/>
    </source>
</evidence>